<dbReference type="Pfam" id="PF00370">
    <property type="entry name" value="FGGY_N"/>
    <property type="match status" value="1"/>
</dbReference>
<organism evidence="6 7">
    <name type="scientific">Oceanispirochaeta crateris</name>
    <dbReference type="NCBI Taxonomy" id="2518645"/>
    <lineage>
        <taxon>Bacteria</taxon>
        <taxon>Pseudomonadati</taxon>
        <taxon>Spirochaetota</taxon>
        <taxon>Spirochaetia</taxon>
        <taxon>Spirochaetales</taxon>
        <taxon>Spirochaetaceae</taxon>
        <taxon>Oceanispirochaeta</taxon>
    </lineage>
</organism>
<proteinExistence type="inferred from homology"/>
<dbReference type="Gene3D" id="3.30.420.40">
    <property type="match status" value="2"/>
</dbReference>
<dbReference type="OrthoDB" id="9805576at2"/>
<dbReference type="InterPro" id="IPR050406">
    <property type="entry name" value="FGGY_Carb_Kinase"/>
</dbReference>
<dbReference type="EMBL" id="CP036150">
    <property type="protein sequence ID" value="QEN09164.1"/>
    <property type="molecule type" value="Genomic_DNA"/>
</dbReference>
<dbReference type="RefSeq" id="WP_149487240.1">
    <property type="nucleotide sequence ID" value="NZ_CP036150.1"/>
</dbReference>
<evidence type="ECO:0000256" key="2">
    <source>
        <dbReference type="ARBA" id="ARBA00022679"/>
    </source>
</evidence>
<evidence type="ECO:0000256" key="1">
    <source>
        <dbReference type="ARBA" id="ARBA00009156"/>
    </source>
</evidence>
<dbReference type="InterPro" id="IPR018484">
    <property type="entry name" value="FGGY_N"/>
</dbReference>
<dbReference type="InterPro" id="IPR043129">
    <property type="entry name" value="ATPase_NBD"/>
</dbReference>
<dbReference type="GO" id="GO:0005975">
    <property type="term" value="P:carbohydrate metabolic process"/>
    <property type="evidence" value="ECO:0007669"/>
    <property type="project" value="InterPro"/>
</dbReference>
<dbReference type="InterPro" id="IPR000577">
    <property type="entry name" value="Carb_kinase_FGGY"/>
</dbReference>
<keyword evidence="3" id="KW-0418">Kinase</keyword>
<evidence type="ECO:0000259" key="4">
    <source>
        <dbReference type="Pfam" id="PF00370"/>
    </source>
</evidence>
<evidence type="ECO:0008006" key="8">
    <source>
        <dbReference type="Google" id="ProtNLM"/>
    </source>
</evidence>
<dbReference type="AlphaFoldDB" id="A0A5C1QRA8"/>
<accession>A0A5C1QRA8</accession>
<name>A0A5C1QRA8_9SPIO</name>
<keyword evidence="7" id="KW-1185">Reference proteome</keyword>
<sequence length="490" mass="54975">MIKRDKGDLLIGFDLGTSTIKALLSNTNGKIIEQTSRPVNLHHPAESRVEIDPEGYFQDICSIIREFVKNTNQAENIKALSFSGASGNTIILDENYLPLDNAISWMDRRTAGTKMELWSELDLEKLYYSTGWPFKGTFPLAHLSWYKHYKPELWKKTRHFSMLNDYIYYRLCGRLAVDYSKATTFFLFDQVKSLWNTSLLDLLNITDNDLAEMLPSGTACGTIMPEITEMTGLQTKTQIVTGSFDHPSAARSTGVFEEGNVLISAGTSWVAFSPVRNRETALKWKMLVDPFLSPAGCWGSMVALTGIAEKMEEYLVNCIGSNEDESLFARYDRLASEAEPGADGLYIELFKQPYIQMKDQLKDIQPKNIARALMEGIVFLIRNRIEKLTSLTGKPIDRIVLTGGPTKSSIWPSILADVSGQPIVIPETGQHAGAMGAVMLAGIGVGLYSDEHDAYEQTKSQELIIEPDPVRSKLYQKIYKDYIKHFEIDS</sequence>
<feature type="domain" description="Carbohydrate kinase FGGY N-terminal" evidence="4">
    <location>
        <begin position="10"/>
        <end position="250"/>
    </location>
</feature>
<dbReference type="SUPFAM" id="SSF53067">
    <property type="entry name" value="Actin-like ATPase domain"/>
    <property type="match status" value="2"/>
</dbReference>
<evidence type="ECO:0000313" key="7">
    <source>
        <dbReference type="Proteomes" id="UP000324209"/>
    </source>
</evidence>
<dbReference type="PANTHER" id="PTHR43095:SF5">
    <property type="entry name" value="XYLULOSE KINASE"/>
    <property type="match status" value="1"/>
</dbReference>
<evidence type="ECO:0000313" key="6">
    <source>
        <dbReference type="EMBL" id="QEN09164.1"/>
    </source>
</evidence>
<evidence type="ECO:0000259" key="5">
    <source>
        <dbReference type="Pfam" id="PF02782"/>
    </source>
</evidence>
<dbReference type="PIRSF" id="PIRSF000538">
    <property type="entry name" value="GlpK"/>
    <property type="match status" value="1"/>
</dbReference>
<gene>
    <name evidence="6" type="ORF">EXM22_14685</name>
</gene>
<keyword evidence="2" id="KW-0808">Transferase</keyword>
<dbReference type="Pfam" id="PF02782">
    <property type="entry name" value="FGGY_C"/>
    <property type="match status" value="1"/>
</dbReference>
<feature type="domain" description="Carbohydrate kinase FGGY C-terminal" evidence="5">
    <location>
        <begin position="350"/>
        <end position="443"/>
    </location>
</feature>
<dbReference type="PANTHER" id="PTHR43095">
    <property type="entry name" value="SUGAR KINASE"/>
    <property type="match status" value="1"/>
</dbReference>
<dbReference type="GO" id="GO:0016301">
    <property type="term" value="F:kinase activity"/>
    <property type="evidence" value="ECO:0007669"/>
    <property type="project" value="UniProtKB-KW"/>
</dbReference>
<protein>
    <recommendedName>
        <fullName evidence="8">Carbohydrate kinase</fullName>
    </recommendedName>
</protein>
<comment type="similarity">
    <text evidence="1">Belongs to the FGGY kinase family.</text>
</comment>
<evidence type="ECO:0000256" key="3">
    <source>
        <dbReference type="ARBA" id="ARBA00022777"/>
    </source>
</evidence>
<dbReference type="InterPro" id="IPR018485">
    <property type="entry name" value="FGGY_C"/>
</dbReference>
<reference evidence="6 7" key="1">
    <citation type="submission" date="2019-02" db="EMBL/GenBank/DDBJ databases">
        <title>Complete Genome Sequence and Methylome Analysis of free living Spirochaetas.</title>
        <authorList>
            <person name="Fomenkov A."/>
            <person name="Dubinina G."/>
            <person name="Leshcheva N."/>
            <person name="Mikheeva N."/>
            <person name="Grabovich M."/>
            <person name="Vincze T."/>
            <person name="Roberts R.J."/>
        </authorList>
    </citation>
    <scope>NUCLEOTIDE SEQUENCE [LARGE SCALE GENOMIC DNA]</scope>
    <source>
        <strain evidence="6 7">K2</strain>
    </source>
</reference>
<dbReference type="Proteomes" id="UP000324209">
    <property type="component" value="Chromosome"/>
</dbReference>
<dbReference type="KEGG" id="ock:EXM22_14685"/>